<sequence length="446" mass="45001">MALGVGVGVLLLLGACSSPAVGVPLFLPPGCTPAHSAPPGWADRLLGAYADEHDAYAARLRALPPVLARAIGLNATLLAVGRAAHANTAALWTLLGAAGAAAEPVRALGAAARSSSCCGAADRSGDAYASASAVLAHLSRDWAEGSSAARASAALVRLLARYVRSPAHAARARVLVPGAGACGLAVALAAAGYTVEANDSSLLMLRAAQGLLALGRAGAPCSAPLALWPAALADANVRARAAQLRPVRVSACHGARGRRTRRALGRLSLQLGSFADAALYATAAADEPARAPPDATAAPLRPRGRGGWDGVVTSFVLDALPMPPHRVVAAVAALLRPGGAWLFAGPLAYHEASVPPLAMDELVALLPNFNFTVRSRRVLRVSAYVPAERPRGARAGWRALVAGACAVAGVVGPLLPMACATSASLARVGYEAEAFVATRDALVGGE</sequence>
<keyword evidence="5" id="KW-0949">S-adenosyl-L-methionine</keyword>
<dbReference type="EC" id="2.1.1.22" evidence="2"/>
<comment type="similarity">
    <text evidence="1">Belongs to the carnosine N-methyltransferase family.</text>
</comment>
<evidence type="ECO:0000256" key="4">
    <source>
        <dbReference type="ARBA" id="ARBA00022679"/>
    </source>
</evidence>
<feature type="chain" id="PRO_5035302171" description="carnosine N-methyltransferase" evidence="6">
    <location>
        <begin position="23"/>
        <end position="446"/>
    </location>
</feature>
<reference evidence="7" key="1">
    <citation type="submission" date="2021-05" db="EMBL/GenBank/DDBJ databases">
        <title>The genome of the haptophyte Pavlova lutheri (Diacronema luteri, Pavlovales) - a model for lipid biosynthesis in eukaryotic algae.</title>
        <authorList>
            <person name="Hulatt C.J."/>
            <person name="Posewitz M.C."/>
        </authorList>
    </citation>
    <scope>NUCLEOTIDE SEQUENCE</scope>
    <source>
        <strain evidence="7">NIVA-4/92</strain>
    </source>
</reference>
<accession>A0A8J5XN09</accession>
<gene>
    <name evidence="7" type="ORF">KFE25_011580</name>
</gene>
<keyword evidence="6" id="KW-0732">Signal</keyword>
<name>A0A8J5XN09_DIALT</name>
<organism evidence="7 8">
    <name type="scientific">Diacronema lutheri</name>
    <name type="common">Unicellular marine alga</name>
    <name type="synonym">Monochrysis lutheri</name>
    <dbReference type="NCBI Taxonomy" id="2081491"/>
    <lineage>
        <taxon>Eukaryota</taxon>
        <taxon>Haptista</taxon>
        <taxon>Haptophyta</taxon>
        <taxon>Pavlovophyceae</taxon>
        <taxon>Pavlovales</taxon>
        <taxon>Pavlovaceae</taxon>
        <taxon>Diacronema</taxon>
    </lineage>
</organism>
<keyword evidence="4" id="KW-0808">Transferase</keyword>
<dbReference type="GO" id="GO:0032259">
    <property type="term" value="P:methylation"/>
    <property type="evidence" value="ECO:0007669"/>
    <property type="project" value="UniProtKB-KW"/>
</dbReference>
<feature type="signal peptide" evidence="6">
    <location>
        <begin position="1"/>
        <end position="22"/>
    </location>
</feature>
<evidence type="ECO:0000256" key="6">
    <source>
        <dbReference type="SAM" id="SignalP"/>
    </source>
</evidence>
<dbReference type="GO" id="GO:0030735">
    <property type="term" value="F:carnosine N-methyltransferase activity"/>
    <property type="evidence" value="ECO:0007669"/>
    <property type="project" value="UniProtKB-EC"/>
</dbReference>
<evidence type="ECO:0000256" key="3">
    <source>
        <dbReference type="ARBA" id="ARBA00022603"/>
    </source>
</evidence>
<evidence type="ECO:0000256" key="1">
    <source>
        <dbReference type="ARBA" id="ARBA00010086"/>
    </source>
</evidence>
<keyword evidence="3" id="KW-0489">Methyltransferase</keyword>
<protein>
    <recommendedName>
        <fullName evidence="2">carnosine N-methyltransferase</fullName>
        <ecNumber evidence="2">2.1.1.22</ecNumber>
    </recommendedName>
</protein>
<dbReference type="Gene3D" id="3.40.50.150">
    <property type="entry name" value="Vaccinia Virus protein VP39"/>
    <property type="match status" value="1"/>
</dbReference>
<dbReference type="Proteomes" id="UP000751190">
    <property type="component" value="Unassembled WGS sequence"/>
</dbReference>
<dbReference type="AlphaFoldDB" id="A0A8J5XN09"/>
<comment type="caution">
    <text evidence="7">The sequence shown here is derived from an EMBL/GenBank/DDBJ whole genome shotgun (WGS) entry which is preliminary data.</text>
</comment>
<dbReference type="InterPro" id="IPR012901">
    <property type="entry name" value="CARME"/>
</dbReference>
<dbReference type="PANTHER" id="PTHR12303:SF6">
    <property type="entry name" value="CARNOSINE N-METHYLTRANSFERASE"/>
    <property type="match status" value="1"/>
</dbReference>
<dbReference type="SUPFAM" id="SSF53335">
    <property type="entry name" value="S-adenosyl-L-methionine-dependent methyltransferases"/>
    <property type="match status" value="1"/>
</dbReference>
<dbReference type="PANTHER" id="PTHR12303">
    <property type="entry name" value="CARNOSINE N-METHYLTRANSFERASE"/>
    <property type="match status" value="1"/>
</dbReference>
<evidence type="ECO:0000256" key="5">
    <source>
        <dbReference type="ARBA" id="ARBA00022691"/>
    </source>
</evidence>
<evidence type="ECO:0000256" key="2">
    <source>
        <dbReference type="ARBA" id="ARBA00012003"/>
    </source>
</evidence>
<proteinExistence type="inferred from homology"/>
<dbReference type="EMBL" id="JAGTXO010000022">
    <property type="protein sequence ID" value="KAG8462130.1"/>
    <property type="molecule type" value="Genomic_DNA"/>
</dbReference>
<dbReference type="InterPro" id="IPR029063">
    <property type="entry name" value="SAM-dependent_MTases_sf"/>
</dbReference>
<keyword evidence="8" id="KW-1185">Reference proteome</keyword>
<evidence type="ECO:0000313" key="8">
    <source>
        <dbReference type="Proteomes" id="UP000751190"/>
    </source>
</evidence>
<dbReference type="Pfam" id="PF07942">
    <property type="entry name" value="CARME"/>
    <property type="match status" value="1"/>
</dbReference>
<dbReference type="SMART" id="SM01296">
    <property type="entry name" value="N2227"/>
    <property type="match status" value="1"/>
</dbReference>
<evidence type="ECO:0000313" key="7">
    <source>
        <dbReference type="EMBL" id="KAG8462130.1"/>
    </source>
</evidence>